<dbReference type="OrthoDB" id="9796287at2"/>
<dbReference type="Gene3D" id="2.40.30.160">
    <property type="match status" value="1"/>
</dbReference>
<feature type="binding site" evidence="4">
    <location>
        <position position="189"/>
    </location>
    <ligand>
        <name>folate</name>
        <dbReference type="ChEBI" id="CHEBI:62501"/>
    </ligand>
</feature>
<dbReference type="GO" id="GO:0005737">
    <property type="term" value="C:cytoplasm"/>
    <property type="evidence" value="ECO:0007669"/>
    <property type="project" value="UniProtKB-SubCell"/>
</dbReference>
<dbReference type="Proteomes" id="UP000294289">
    <property type="component" value="Chromosome"/>
</dbReference>
<accession>A0A803GD17</accession>
<dbReference type="Pfam" id="PF21130">
    <property type="entry name" value="YgfZ_barrel"/>
    <property type="match status" value="1"/>
</dbReference>
<dbReference type="InterPro" id="IPR045179">
    <property type="entry name" value="YgfZ/GcvT"/>
</dbReference>
<comment type="subcellular location">
    <subcellularLocation>
        <location evidence="4">Cytoplasm</location>
    </subcellularLocation>
</comment>
<dbReference type="GO" id="GO:0005542">
    <property type="term" value="F:folic acid binding"/>
    <property type="evidence" value="ECO:0007669"/>
    <property type="project" value="UniProtKB-UniRule"/>
</dbReference>
<dbReference type="InterPro" id="IPR023758">
    <property type="entry name" value="tRNA-modifying_YgfZ"/>
</dbReference>
<proteinExistence type="inferred from homology"/>
<name>A0A803GD17_9GAMM</name>
<dbReference type="RefSeq" id="WP_157991113.1">
    <property type="nucleotide sequence ID" value="NZ_LR217737.1"/>
</dbReference>
<evidence type="ECO:0000256" key="1">
    <source>
        <dbReference type="ARBA" id="ARBA00022490"/>
    </source>
</evidence>
<dbReference type="HAMAP" id="MF_01175">
    <property type="entry name" value="tRNA_modifying_YgfZ"/>
    <property type="match status" value="1"/>
</dbReference>
<organism evidence="6 7">
    <name type="scientific">Candidatus Erwinia haradaeae</name>
    <dbReference type="NCBI Taxonomy" id="1922217"/>
    <lineage>
        <taxon>Bacteria</taxon>
        <taxon>Pseudomonadati</taxon>
        <taxon>Pseudomonadota</taxon>
        <taxon>Gammaproteobacteria</taxon>
        <taxon>Enterobacterales</taxon>
        <taxon>Erwiniaceae</taxon>
        <taxon>Erwinia</taxon>
    </lineage>
</organism>
<evidence type="ECO:0000256" key="4">
    <source>
        <dbReference type="HAMAP-Rule" id="MF_01175"/>
    </source>
</evidence>
<keyword evidence="1 4" id="KW-0963">Cytoplasm</keyword>
<dbReference type="NCBIfam" id="NF007110">
    <property type="entry name" value="PRK09559.1"/>
    <property type="match status" value="1"/>
</dbReference>
<dbReference type="Gene3D" id="3.30.70.1630">
    <property type="match status" value="1"/>
</dbReference>
<dbReference type="PIRSF" id="PIRSF006487">
    <property type="entry name" value="GcvT"/>
    <property type="match status" value="1"/>
</dbReference>
<comment type="function">
    <text evidence="4">Folate-binding protein involved in regulating the level of ATP-DnaA and in the modification of some tRNAs. It is probably a key factor in regulatory networks that act via tRNA modification, such as initiation of chromosomal replication.</text>
</comment>
<evidence type="ECO:0000256" key="3">
    <source>
        <dbReference type="ARBA" id="ARBA00022954"/>
    </source>
</evidence>
<dbReference type="NCBIfam" id="TIGR03317">
    <property type="entry name" value="ygfZ_signature"/>
    <property type="match status" value="1"/>
</dbReference>
<evidence type="ECO:0000256" key="2">
    <source>
        <dbReference type="ARBA" id="ARBA00022694"/>
    </source>
</evidence>
<evidence type="ECO:0000259" key="5">
    <source>
        <dbReference type="Pfam" id="PF21130"/>
    </source>
</evidence>
<feature type="binding site" evidence="4">
    <location>
        <position position="27"/>
    </location>
    <ligand>
        <name>folate</name>
        <dbReference type="ChEBI" id="CHEBI:62501"/>
    </ligand>
</feature>
<sequence>MPKINLHTRRLLASRDLRLALISLDEWNIVDINGPDHLSYLQSQVTIDVTTLLDNQHVITAHCNSKGKICTTIRLFHRGNGLAYITRRNMTKTQLNILKNYSVFSKTNIITDKNAVLLGIAGDQSRYILETIFKHIPNSISPVVQSEENILLWFGEPAERFLLITTKERAAIIRNTLKIKAQLYDSAQWLALEIEAGLPIIDSCTSFQFLPQEANLQELHAISFNKGCYIGQEIIARTKFHNANKRSLYWLTGTAERIPEAGDSLETKIRNHWRHIGTVLAACQIGKSTISIQAILRNNLPENTALRLLSDDTSRLLIQYLPYKLYSKI</sequence>
<dbReference type="InterPro" id="IPR048451">
    <property type="entry name" value="YgfZ_barrel"/>
</dbReference>
<keyword evidence="2 4" id="KW-0819">tRNA processing</keyword>
<dbReference type="AlphaFoldDB" id="A0A803GD17"/>
<evidence type="ECO:0000313" key="6">
    <source>
        <dbReference type="EMBL" id="VFP88461.1"/>
    </source>
</evidence>
<dbReference type="PANTHER" id="PTHR22602">
    <property type="entry name" value="TRANSFERASE CAF17, MITOCHONDRIAL-RELATED"/>
    <property type="match status" value="1"/>
</dbReference>
<dbReference type="PANTHER" id="PTHR22602:SF0">
    <property type="entry name" value="TRANSFERASE CAF17, MITOCHONDRIAL-RELATED"/>
    <property type="match status" value="1"/>
</dbReference>
<dbReference type="InterPro" id="IPR029043">
    <property type="entry name" value="GcvT/YgfZ_C"/>
</dbReference>
<dbReference type="EMBL" id="LR217737">
    <property type="protein sequence ID" value="VFP88461.1"/>
    <property type="molecule type" value="Genomic_DNA"/>
</dbReference>
<dbReference type="GO" id="GO:0009451">
    <property type="term" value="P:RNA modification"/>
    <property type="evidence" value="ECO:0007669"/>
    <property type="project" value="InterPro"/>
</dbReference>
<protein>
    <recommendedName>
        <fullName evidence="4">tRNA-modifying protein YgfZ</fullName>
    </recommendedName>
</protein>
<keyword evidence="3 4" id="KW-0290">Folate-binding</keyword>
<gene>
    <name evidence="6" type="primary">ygfZ</name>
    <name evidence="6" type="ORF">ERCIPICE3303_475</name>
</gene>
<evidence type="ECO:0000313" key="7">
    <source>
        <dbReference type="Proteomes" id="UP000294289"/>
    </source>
</evidence>
<reference evidence="6 7" key="1">
    <citation type="submission" date="2019-02" db="EMBL/GenBank/DDBJ databases">
        <authorList>
            <person name="Manzano-Marin A."/>
            <person name="Manzano-Marin A."/>
        </authorList>
    </citation>
    <scope>NUCLEOTIDE SEQUENCE [LARGE SCALE GENOMIC DNA]</scope>
    <source>
        <strain evidence="6 7">ErCipiceae</strain>
    </source>
</reference>
<dbReference type="GO" id="GO:0016226">
    <property type="term" value="P:iron-sulfur cluster assembly"/>
    <property type="evidence" value="ECO:0007669"/>
    <property type="project" value="TreeGrafter"/>
</dbReference>
<dbReference type="GO" id="GO:0008033">
    <property type="term" value="P:tRNA processing"/>
    <property type="evidence" value="ECO:0007669"/>
    <property type="project" value="UniProtKB-UniRule"/>
</dbReference>
<feature type="domain" description="tRNA-modifying protein YgfZ-like beta-barrel" evidence="5">
    <location>
        <begin position="244"/>
        <end position="310"/>
    </location>
</feature>
<dbReference type="SUPFAM" id="SSF103025">
    <property type="entry name" value="Folate-binding domain"/>
    <property type="match status" value="1"/>
</dbReference>
<dbReference type="SUPFAM" id="SSF101790">
    <property type="entry name" value="Aminomethyltransferase beta-barrel domain"/>
    <property type="match status" value="1"/>
</dbReference>
<dbReference type="InterPro" id="IPR017703">
    <property type="entry name" value="YgfZ/GCV_T_CS"/>
</dbReference>
<dbReference type="Gene3D" id="3.30.70.1400">
    <property type="entry name" value="Aminomethyltransferase beta-barrel domains"/>
    <property type="match status" value="1"/>
</dbReference>
<comment type="similarity">
    <text evidence="4">Belongs to the tRNA-modifying YgfZ family.</text>
</comment>